<dbReference type="VEuPathDB" id="CryptoDB:Cvel_8385"/>
<dbReference type="EMBL" id="CDMZ01003773">
    <property type="protein sequence ID" value="CEM47539.1"/>
    <property type="molecule type" value="Genomic_DNA"/>
</dbReference>
<accession>A0A0G4HT40</accession>
<gene>
    <name evidence="2" type="ORF">Cvel_8385</name>
</gene>
<feature type="region of interest" description="Disordered" evidence="1">
    <location>
        <begin position="273"/>
        <end position="346"/>
    </location>
</feature>
<name>A0A0G4HT40_9ALVE</name>
<dbReference type="AlphaFoldDB" id="A0A0G4HT40"/>
<organism evidence="2">
    <name type="scientific">Chromera velia CCMP2878</name>
    <dbReference type="NCBI Taxonomy" id="1169474"/>
    <lineage>
        <taxon>Eukaryota</taxon>
        <taxon>Sar</taxon>
        <taxon>Alveolata</taxon>
        <taxon>Colpodellida</taxon>
        <taxon>Chromeraceae</taxon>
        <taxon>Chromera</taxon>
    </lineage>
</organism>
<protein>
    <submittedName>
        <fullName evidence="2">Uncharacterized protein</fullName>
    </submittedName>
</protein>
<feature type="compositionally biased region" description="Basic and acidic residues" evidence="1">
    <location>
        <begin position="273"/>
        <end position="323"/>
    </location>
</feature>
<reference evidence="2" key="1">
    <citation type="submission" date="2014-11" db="EMBL/GenBank/DDBJ databases">
        <authorList>
            <person name="Otto D Thomas"/>
            <person name="Naeem Raeece"/>
        </authorList>
    </citation>
    <scope>NUCLEOTIDE SEQUENCE</scope>
</reference>
<evidence type="ECO:0000256" key="1">
    <source>
        <dbReference type="SAM" id="MobiDB-lite"/>
    </source>
</evidence>
<evidence type="ECO:0000313" key="2">
    <source>
        <dbReference type="EMBL" id="CEM47539.1"/>
    </source>
</evidence>
<proteinExistence type="predicted"/>
<sequence length="346" mass="38322">MIPMDSSLKAKILGLVEVQTKREKELRKAQRFKPWDTDPVLVEDNVKELEDVTKGTRGSCVDGAFSDHGRSFCTALKAKAELFAPTSKKDEESSERLDGQTHLALQKESLSPAACANRDSIGGGSLVPSVSRDDERTSTACLESRTSVGIDGRKGGRRGPLRPRDWVPVQCGDGTAVVPPQLLDAFAGTPLVFILYGTPEGLKGSGRLPCPCWVVDALGHFAVYKSLPRLPPPSPSLSAASKDCPSFVEREVELQRFADFFLLTDVVEAVEARRRQREDAKSEEGKRKRREELEKSKERLRRKFEANKSHLCPRDPGWEEIGRLRGVLPPLLSPPPSSSRRRERRG</sequence>